<dbReference type="AlphaFoldDB" id="A0A2P5E2U1"/>
<keyword evidence="1" id="KW-0472">Membrane</keyword>
<comment type="caution">
    <text evidence="2">The sequence shown here is derived from an EMBL/GenBank/DDBJ whole genome shotgun (WGS) entry which is preliminary data.</text>
</comment>
<dbReference type="Proteomes" id="UP000237105">
    <property type="component" value="Unassembled WGS sequence"/>
</dbReference>
<evidence type="ECO:0000256" key="1">
    <source>
        <dbReference type="SAM" id="Phobius"/>
    </source>
</evidence>
<gene>
    <name evidence="2" type="ORF">PanWU01x14_010720</name>
</gene>
<proteinExistence type="predicted"/>
<dbReference type="OrthoDB" id="10455406at2759"/>
<feature type="non-terminal residue" evidence="2">
    <location>
        <position position="1"/>
    </location>
</feature>
<dbReference type="EMBL" id="JXTB01000003">
    <property type="protein sequence ID" value="PON79840.1"/>
    <property type="molecule type" value="Genomic_DNA"/>
</dbReference>
<feature type="transmembrane region" description="Helical" evidence="1">
    <location>
        <begin position="81"/>
        <end position="105"/>
    </location>
</feature>
<organism evidence="2 3">
    <name type="scientific">Parasponia andersonii</name>
    <name type="common">Sponia andersonii</name>
    <dbReference type="NCBI Taxonomy" id="3476"/>
    <lineage>
        <taxon>Eukaryota</taxon>
        <taxon>Viridiplantae</taxon>
        <taxon>Streptophyta</taxon>
        <taxon>Embryophyta</taxon>
        <taxon>Tracheophyta</taxon>
        <taxon>Spermatophyta</taxon>
        <taxon>Magnoliopsida</taxon>
        <taxon>eudicotyledons</taxon>
        <taxon>Gunneridae</taxon>
        <taxon>Pentapetalae</taxon>
        <taxon>rosids</taxon>
        <taxon>fabids</taxon>
        <taxon>Rosales</taxon>
        <taxon>Cannabaceae</taxon>
        <taxon>Parasponia</taxon>
    </lineage>
</organism>
<evidence type="ECO:0000313" key="3">
    <source>
        <dbReference type="Proteomes" id="UP000237105"/>
    </source>
</evidence>
<keyword evidence="3" id="KW-1185">Reference proteome</keyword>
<evidence type="ECO:0008006" key="4">
    <source>
        <dbReference type="Google" id="ProtNLM"/>
    </source>
</evidence>
<accession>A0A2P5E2U1</accession>
<keyword evidence="1" id="KW-1133">Transmembrane helix</keyword>
<name>A0A2P5E2U1_PARAD</name>
<keyword evidence="1" id="KW-0812">Transmembrane</keyword>
<evidence type="ECO:0000313" key="2">
    <source>
        <dbReference type="EMBL" id="PON79840.1"/>
    </source>
</evidence>
<protein>
    <recommendedName>
        <fullName evidence="4">Transmembrane protein</fullName>
    </recommendedName>
</protein>
<sequence>REISDGVNNSNSIPSCAAAGCAAAAASAASSSHGSGPHHGEYTNGSEKCHRHCRNILPVHRCLAGRVGQRAGLVQKISTTIFFVFVLFNFFFVTLLIHSFVCVLVKNIHGTVKYFRNANSM</sequence>
<reference evidence="3" key="1">
    <citation type="submission" date="2016-06" db="EMBL/GenBank/DDBJ databases">
        <title>Parallel loss of symbiosis genes in relatives of nitrogen-fixing non-legume Parasponia.</title>
        <authorList>
            <person name="Van Velzen R."/>
            <person name="Holmer R."/>
            <person name="Bu F."/>
            <person name="Rutten L."/>
            <person name="Van Zeijl A."/>
            <person name="Liu W."/>
            <person name="Santuari L."/>
            <person name="Cao Q."/>
            <person name="Sharma T."/>
            <person name="Shen D."/>
            <person name="Roswanjaya Y."/>
            <person name="Wardhani T."/>
            <person name="Kalhor M.S."/>
            <person name="Jansen J."/>
            <person name="Van den Hoogen J."/>
            <person name="Gungor B."/>
            <person name="Hartog M."/>
            <person name="Hontelez J."/>
            <person name="Verver J."/>
            <person name="Yang W.-C."/>
            <person name="Schijlen E."/>
            <person name="Repin R."/>
            <person name="Schilthuizen M."/>
            <person name="Schranz E."/>
            <person name="Heidstra R."/>
            <person name="Miyata K."/>
            <person name="Fedorova E."/>
            <person name="Kohlen W."/>
            <person name="Bisseling T."/>
            <person name="Smit S."/>
            <person name="Geurts R."/>
        </authorList>
    </citation>
    <scope>NUCLEOTIDE SEQUENCE [LARGE SCALE GENOMIC DNA]</scope>
    <source>
        <strain evidence="3">cv. WU1-14</strain>
    </source>
</reference>